<evidence type="ECO:0000259" key="2">
    <source>
        <dbReference type="PROSITE" id="PS50158"/>
    </source>
</evidence>
<organism evidence="3 4">
    <name type="scientific">Aristolochia fimbriata</name>
    <name type="common">White veined hardy Dutchman's pipe vine</name>
    <dbReference type="NCBI Taxonomy" id="158543"/>
    <lineage>
        <taxon>Eukaryota</taxon>
        <taxon>Viridiplantae</taxon>
        <taxon>Streptophyta</taxon>
        <taxon>Embryophyta</taxon>
        <taxon>Tracheophyta</taxon>
        <taxon>Spermatophyta</taxon>
        <taxon>Magnoliopsida</taxon>
        <taxon>Magnoliidae</taxon>
        <taxon>Piperales</taxon>
        <taxon>Aristolochiaceae</taxon>
        <taxon>Aristolochia</taxon>
    </lineage>
</organism>
<name>A0AAV7EYV5_ARIFI</name>
<dbReference type="PROSITE" id="PS50158">
    <property type="entry name" value="ZF_CCHC"/>
    <property type="match status" value="1"/>
</dbReference>
<feature type="domain" description="CCHC-type" evidence="2">
    <location>
        <begin position="244"/>
        <end position="259"/>
    </location>
</feature>
<evidence type="ECO:0000313" key="4">
    <source>
        <dbReference type="Proteomes" id="UP000825729"/>
    </source>
</evidence>
<dbReference type="Pfam" id="PF14223">
    <property type="entry name" value="Retrotran_gag_2"/>
    <property type="match status" value="1"/>
</dbReference>
<dbReference type="PANTHER" id="PTHR47592:SF31">
    <property type="entry name" value="ZINC FINGER, CCHC-TYPE-RELATED"/>
    <property type="match status" value="1"/>
</dbReference>
<dbReference type="AlphaFoldDB" id="A0AAV7EYV5"/>
<proteinExistence type="predicted"/>
<protein>
    <recommendedName>
        <fullName evidence="2">CCHC-type domain-containing protein</fullName>
    </recommendedName>
</protein>
<evidence type="ECO:0000256" key="1">
    <source>
        <dbReference type="PROSITE-ProRule" id="PRU00047"/>
    </source>
</evidence>
<dbReference type="GO" id="GO:0008270">
    <property type="term" value="F:zinc ion binding"/>
    <property type="evidence" value="ECO:0007669"/>
    <property type="project" value="UniProtKB-KW"/>
</dbReference>
<dbReference type="Proteomes" id="UP000825729">
    <property type="component" value="Unassembled WGS sequence"/>
</dbReference>
<dbReference type="CDD" id="cd09272">
    <property type="entry name" value="RNase_HI_RT_Ty1"/>
    <property type="match status" value="1"/>
</dbReference>
<dbReference type="SUPFAM" id="SSF57756">
    <property type="entry name" value="Retrovirus zinc finger-like domains"/>
    <property type="match status" value="1"/>
</dbReference>
<keyword evidence="4" id="KW-1185">Reference proteome</keyword>
<dbReference type="PANTHER" id="PTHR47592">
    <property type="entry name" value="PBF68 PROTEIN"/>
    <property type="match status" value="1"/>
</dbReference>
<dbReference type="GO" id="GO:0003676">
    <property type="term" value="F:nucleic acid binding"/>
    <property type="evidence" value="ECO:0007669"/>
    <property type="project" value="InterPro"/>
</dbReference>
<keyword evidence="1" id="KW-0479">Metal-binding</keyword>
<comment type="caution">
    <text evidence="3">The sequence shown here is derived from an EMBL/GenBank/DDBJ whole genome shotgun (WGS) entry which is preliminary data.</text>
</comment>
<dbReference type="InterPro" id="IPR001878">
    <property type="entry name" value="Znf_CCHC"/>
</dbReference>
<reference evidence="3 4" key="1">
    <citation type="submission" date="2021-07" db="EMBL/GenBank/DDBJ databases">
        <title>The Aristolochia fimbriata genome: insights into angiosperm evolution, floral development and chemical biosynthesis.</title>
        <authorList>
            <person name="Jiao Y."/>
        </authorList>
    </citation>
    <scope>NUCLEOTIDE SEQUENCE [LARGE SCALE GENOMIC DNA]</scope>
    <source>
        <strain evidence="3">IBCAS-2021</strain>
        <tissue evidence="3">Leaf</tissue>
    </source>
</reference>
<sequence length="743" mass="84898">MASSKSNVASLKIMNQDLVKLDRFDGTNYKRWADKMMFLLTALKISYILDPKLEELPKPTVNEDHKLKERRKQREEDALLCRGHILQVISDRLFDRYSQIESAKEIWKALEFKYKVEEQGTSKYLISKYLEFKMVDDKAILDQCHEMETIVNQMSVLEIKFSETFQVGAIIAKLPPSWKNYQKKLINKIENFTLEQLQRNLRIEEKFRVKDKKEEPISKSNVIENKPIKKAKKAYGNEKKKGHCYVCEKIGHFDRTCRNRKKDANVVEEFIAMVTEVNAVDSISGWWLDSDAIIHICKDRSAFKSFEETTDGQEVQMGNPNRARVVGKEGDKDKVLNKTPIELNEDDVPKTYSEDYSTPHDTSMKLSINSGRAIAQLEYDIVIGSLMYAMHCTRPDIAYVVCKLSRYTSNPGAIHWKAIGRILRYLKLTIAYELKYNEYPNVLEGYCDASWMSSCDDLMSTSGWIFTLGGSAISWASKKQTCISHSTMESEFIALATSQEAEWIRNLLLDIKFLPNPMPPISIHCDTEATLSRAYNNIYNGKSRHISLRHQYVKELIQGGIITITYVRSSKNLADPLTKGLSKEVASKKQPNVSRSSAEAEYRALALAASEVSWVLHLLKELQVYVPRAPTICAEAEYRALALATSEVSWVLHLLKELQVYVPRAPTICAEVEYRALALTASEVSWVLHLLKELQVYVPRAPTICAEAEYRGLALAASEVSWVLHLLKELQVYVPRAPTIWCV</sequence>
<gene>
    <name evidence="3" type="ORF">H6P81_006214</name>
</gene>
<dbReference type="InterPro" id="IPR036875">
    <property type="entry name" value="Znf_CCHC_sf"/>
</dbReference>
<keyword evidence="1" id="KW-0863">Zinc-finger</keyword>
<dbReference type="InterPro" id="IPR054722">
    <property type="entry name" value="PolX-like_BBD"/>
</dbReference>
<dbReference type="EMBL" id="JAINDJ010000003">
    <property type="protein sequence ID" value="KAG9453310.1"/>
    <property type="molecule type" value="Genomic_DNA"/>
</dbReference>
<accession>A0AAV7EYV5</accession>
<dbReference type="Pfam" id="PF22936">
    <property type="entry name" value="Pol_BBD"/>
    <property type="match status" value="1"/>
</dbReference>
<keyword evidence="1" id="KW-0862">Zinc</keyword>
<evidence type="ECO:0000313" key="3">
    <source>
        <dbReference type="EMBL" id="KAG9453310.1"/>
    </source>
</evidence>